<feature type="binding site" evidence="15">
    <location>
        <begin position="201"/>
        <end position="203"/>
    </location>
    <ligand>
        <name>uracil</name>
        <dbReference type="ChEBI" id="CHEBI:17568"/>
    </ligand>
</feature>
<keyword evidence="4 15" id="KW-0021">Allosteric enzyme</keyword>
<feature type="domain" description="Phosphoribosyltransferase" evidence="16">
    <location>
        <begin position="9"/>
        <end position="210"/>
    </location>
</feature>
<dbReference type="InterPro" id="IPR029057">
    <property type="entry name" value="PRTase-like"/>
</dbReference>
<comment type="function">
    <text evidence="12 15">Catalyzes the conversion of uracil and 5-phospho-alpha-D-ribose 1-diphosphate (PRPP) to UMP and diphosphate.</text>
</comment>
<dbReference type="Pfam" id="PF14681">
    <property type="entry name" value="UPRTase"/>
    <property type="match status" value="1"/>
</dbReference>
<evidence type="ECO:0000259" key="16">
    <source>
        <dbReference type="Pfam" id="PF14681"/>
    </source>
</evidence>
<evidence type="ECO:0000256" key="2">
    <source>
        <dbReference type="ARBA" id="ARBA00009516"/>
    </source>
</evidence>
<dbReference type="KEGG" id="pcor:KS4_17670"/>
<accession>A0A517YU12</accession>
<evidence type="ECO:0000313" key="18">
    <source>
        <dbReference type="Proteomes" id="UP000317369"/>
    </source>
</evidence>
<dbReference type="GO" id="GO:0044206">
    <property type="term" value="P:UMP salvage"/>
    <property type="evidence" value="ECO:0007669"/>
    <property type="project" value="UniProtKB-UniRule"/>
</dbReference>
<evidence type="ECO:0000256" key="10">
    <source>
        <dbReference type="ARBA" id="ARBA00031082"/>
    </source>
</evidence>
<dbReference type="AlphaFoldDB" id="A0A517YU12"/>
<dbReference type="GO" id="GO:0000287">
    <property type="term" value="F:magnesium ion binding"/>
    <property type="evidence" value="ECO:0007669"/>
    <property type="project" value="UniProtKB-UniRule"/>
</dbReference>
<evidence type="ECO:0000256" key="12">
    <source>
        <dbReference type="ARBA" id="ARBA00056901"/>
    </source>
</evidence>
<gene>
    <name evidence="15 17" type="primary">upp</name>
    <name evidence="17" type="ORF">KS4_17670</name>
</gene>
<dbReference type="FunFam" id="3.40.50.2020:FF:000003">
    <property type="entry name" value="Uracil phosphoribosyltransferase"/>
    <property type="match status" value="1"/>
</dbReference>
<evidence type="ECO:0000256" key="3">
    <source>
        <dbReference type="ARBA" id="ARBA00011894"/>
    </source>
</evidence>
<dbReference type="Proteomes" id="UP000317369">
    <property type="component" value="Chromosome"/>
</dbReference>
<feature type="binding site" evidence="15">
    <location>
        <position position="106"/>
    </location>
    <ligand>
        <name>5-phospho-alpha-D-ribose 1-diphosphate</name>
        <dbReference type="ChEBI" id="CHEBI:58017"/>
    </ligand>
</feature>
<keyword evidence="8 15" id="KW-0460">Magnesium</keyword>
<dbReference type="InterPro" id="IPR034332">
    <property type="entry name" value="Upp_B"/>
</dbReference>
<dbReference type="UniPathway" id="UPA00574">
    <property type="reaction ID" value="UER00636"/>
</dbReference>
<keyword evidence="6 15" id="KW-0808">Transferase</keyword>
<dbReference type="SUPFAM" id="SSF53271">
    <property type="entry name" value="PRTase-like"/>
    <property type="match status" value="1"/>
</dbReference>
<dbReference type="Gene3D" id="3.40.50.2020">
    <property type="match status" value="1"/>
</dbReference>
<dbReference type="PANTHER" id="PTHR32315">
    <property type="entry name" value="ADENINE PHOSPHORIBOSYLTRANSFERASE"/>
    <property type="match status" value="1"/>
</dbReference>
<feature type="binding site" evidence="15">
    <location>
        <position position="81"/>
    </location>
    <ligand>
        <name>5-phospho-alpha-D-ribose 1-diphosphate</name>
        <dbReference type="ChEBI" id="CHEBI:58017"/>
    </ligand>
</feature>
<comment type="pathway">
    <text evidence="1 15">Pyrimidine metabolism; UMP biosynthesis via salvage pathway; UMP from uracil: step 1/1.</text>
</comment>
<evidence type="ECO:0000256" key="8">
    <source>
        <dbReference type="ARBA" id="ARBA00022842"/>
    </source>
</evidence>
<comment type="activity regulation">
    <text evidence="15">Allosterically activated by GTP.</text>
</comment>
<keyword evidence="5 15" id="KW-0328">Glycosyltransferase</keyword>
<evidence type="ECO:0000256" key="4">
    <source>
        <dbReference type="ARBA" id="ARBA00022533"/>
    </source>
</evidence>
<sequence>MPYGTMLQVIKHPLIDHYLTRIRDIDTSCARFRDLVGCVGTLLAYEATRDVKQEEVEVQTPMEKCTGLRFANNVCIVPILRAGIGFSDAIVSLFPDAHIGHIGLFRNEDILEPVEYYKSLPIQIGQGPVLLVDPMLATGGSAIAAAKMLKEKGCKDIRFICLIAAPEGIEKFHIAHPDVPIYTAAVDRQLDENGYILPGLGDAGDRIFGTLEKH</sequence>
<evidence type="ECO:0000313" key="17">
    <source>
        <dbReference type="EMBL" id="QDU33711.1"/>
    </source>
</evidence>
<keyword evidence="7 15" id="KW-0547">Nucleotide-binding</keyword>
<dbReference type="EMBL" id="CP036425">
    <property type="protein sequence ID" value="QDU33711.1"/>
    <property type="molecule type" value="Genomic_DNA"/>
</dbReference>
<evidence type="ECO:0000256" key="6">
    <source>
        <dbReference type="ARBA" id="ARBA00022679"/>
    </source>
</evidence>
<evidence type="ECO:0000256" key="7">
    <source>
        <dbReference type="ARBA" id="ARBA00022741"/>
    </source>
</evidence>
<evidence type="ECO:0000256" key="11">
    <source>
        <dbReference type="ARBA" id="ARBA00052919"/>
    </source>
</evidence>
<evidence type="ECO:0000256" key="13">
    <source>
        <dbReference type="ARBA" id="ARBA00072146"/>
    </source>
</evidence>
<evidence type="ECO:0000256" key="15">
    <source>
        <dbReference type="HAMAP-Rule" id="MF_01218"/>
    </source>
</evidence>
<dbReference type="CDD" id="cd06223">
    <property type="entry name" value="PRTases_typeI"/>
    <property type="match status" value="1"/>
</dbReference>
<dbReference type="HAMAP" id="MF_01218_B">
    <property type="entry name" value="Upp_B"/>
    <property type="match status" value="1"/>
</dbReference>
<comment type="catalytic activity">
    <reaction evidence="11 15">
        <text>UMP + diphosphate = 5-phospho-alpha-D-ribose 1-diphosphate + uracil</text>
        <dbReference type="Rhea" id="RHEA:13017"/>
        <dbReference type="ChEBI" id="CHEBI:17568"/>
        <dbReference type="ChEBI" id="CHEBI:33019"/>
        <dbReference type="ChEBI" id="CHEBI:57865"/>
        <dbReference type="ChEBI" id="CHEBI:58017"/>
        <dbReference type="EC" id="2.4.2.9"/>
    </reaction>
</comment>
<feature type="binding site" evidence="15">
    <location>
        <position position="202"/>
    </location>
    <ligand>
        <name>5-phospho-alpha-D-ribose 1-diphosphate</name>
        <dbReference type="ChEBI" id="CHEBI:58017"/>
    </ligand>
</feature>
<dbReference type="EC" id="2.4.2.9" evidence="3 15"/>
<dbReference type="InterPro" id="IPR050054">
    <property type="entry name" value="UPRTase/APRTase"/>
</dbReference>
<feature type="binding site" evidence="15">
    <location>
        <position position="196"/>
    </location>
    <ligand>
        <name>uracil</name>
        <dbReference type="ChEBI" id="CHEBI:17568"/>
    </ligand>
</feature>
<comment type="cofactor">
    <cofactor evidence="15">
        <name>Mg(2+)</name>
        <dbReference type="ChEBI" id="CHEBI:18420"/>
    </cofactor>
    <text evidence="15">Binds 1 Mg(2+) ion per subunit. The magnesium is bound as Mg-PRPP.</text>
</comment>
<name>A0A517YU12_9BACT</name>
<organism evidence="17 18">
    <name type="scientific">Poriferisphaera corsica</name>
    <dbReference type="NCBI Taxonomy" id="2528020"/>
    <lineage>
        <taxon>Bacteria</taxon>
        <taxon>Pseudomonadati</taxon>
        <taxon>Planctomycetota</taxon>
        <taxon>Phycisphaerae</taxon>
        <taxon>Phycisphaerales</taxon>
        <taxon>Phycisphaeraceae</taxon>
        <taxon>Poriferisphaera</taxon>
    </lineage>
</organism>
<dbReference type="GO" id="GO:0004845">
    <property type="term" value="F:uracil phosphoribosyltransferase activity"/>
    <property type="evidence" value="ECO:0007669"/>
    <property type="project" value="UniProtKB-UniRule"/>
</dbReference>
<dbReference type="NCBIfam" id="TIGR01091">
    <property type="entry name" value="upp"/>
    <property type="match status" value="1"/>
</dbReference>
<evidence type="ECO:0000256" key="9">
    <source>
        <dbReference type="ARBA" id="ARBA00023134"/>
    </source>
</evidence>
<evidence type="ECO:0000256" key="5">
    <source>
        <dbReference type="ARBA" id="ARBA00022676"/>
    </source>
</evidence>
<keyword evidence="9 15" id="KW-0342">GTP-binding</keyword>
<dbReference type="PANTHER" id="PTHR32315:SF4">
    <property type="entry name" value="URACIL PHOSPHORIBOSYLTRANSFERASE, CHLOROPLASTIC"/>
    <property type="match status" value="1"/>
</dbReference>
<evidence type="ECO:0000256" key="1">
    <source>
        <dbReference type="ARBA" id="ARBA00005180"/>
    </source>
</evidence>
<dbReference type="NCBIfam" id="NF001097">
    <property type="entry name" value="PRK00129.1"/>
    <property type="match status" value="1"/>
</dbReference>
<proteinExistence type="inferred from homology"/>
<dbReference type="GO" id="GO:0005737">
    <property type="term" value="C:cytoplasm"/>
    <property type="evidence" value="ECO:0007669"/>
    <property type="project" value="UniProtKB-ARBA"/>
</dbReference>
<evidence type="ECO:0000256" key="14">
    <source>
        <dbReference type="ARBA" id="ARBA00079807"/>
    </source>
</evidence>
<comment type="similarity">
    <text evidence="2 15">Belongs to the UPRTase family.</text>
</comment>
<keyword evidence="18" id="KW-1185">Reference proteome</keyword>
<protein>
    <recommendedName>
        <fullName evidence="13 15">Uracil phosphoribosyltransferase</fullName>
        <ecNumber evidence="3 15">2.4.2.9</ecNumber>
    </recommendedName>
    <alternativeName>
        <fullName evidence="10 15">UMP pyrophosphorylase</fullName>
    </alternativeName>
    <alternativeName>
        <fullName evidence="14 15">UPRTase</fullName>
    </alternativeName>
</protein>
<dbReference type="InterPro" id="IPR005765">
    <property type="entry name" value="UPRT"/>
</dbReference>
<feature type="binding site" evidence="15">
    <location>
        <begin position="133"/>
        <end position="141"/>
    </location>
    <ligand>
        <name>5-phospho-alpha-D-ribose 1-diphosphate</name>
        <dbReference type="ChEBI" id="CHEBI:58017"/>
    </ligand>
</feature>
<dbReference type="GO" id="GO:0005525">
    <property type="term" value="F:GTP binding"/>
    <property type="evidence" value="ECO:0007669"/>
    <property type="project" value="UniProtKB-KW"/>
</dbReference>
<reference evidence="17 18" key="1">
    <citation type="submission" date="2019-02" db="EMBL/GenBank/DDBJ databases">
        <title>Deep-cultivation of Planctomycetes and their phenomic and genomic characterization uncovers novel biology.</title>
        <authorList>
            <person name="Wiegand S."/>
            <person name="Jogler M."/>
            <person name="Boedeker C."/>
            <person name="Pinto D."/>
            <person name="Vollmers J."/>
            <person name="Rivas-Marin E."/>
            <person name="Kohn T."/>
            <person name="Peeters S.H."/>
            <person name="Heuer A."/>
            <person name="Rast P."/>
            <person name="Oberbeckmann S."/>
            <person name="Bunk B."/>
            <person name="Jeske O."/>
            <person name="Meyerdierks A."/>
            <person name="Storesund J.E."/>
            <person name="Kallscheuer N."/>
            <person name="Luecker S."/>
            <person name="Lage O.M."/>
            <person name="Pohl T."/>
            <person name="Merkel B.J."/>
            <person name="Hornburger P."/>
            <person name="Mueller R.-W."/>
            <person name="Bruemmer F."/>
            <person name="Labrenz M."/>
            <person name="Spormann A.M."/>
            <person name="Op den Camp H."/>
            <person name="Overmann J."/>
            <person name="Amann R."/>
            <person name="Jetten M.S.M."/>
            <person name="Mascher T."/>
            <person name="Medema M.H."/>
            <person name="Devos D.P."/>
            <person name="Kaster A.-K."/>
            <person name="Ovreas L."/>
            <person name="Rohde M."/>
            <person name="Galperin M.Y."/>
            <person name="Jogler C."/>
        </authorList>
    </citation>
    <scope>NUCLEOTIDE SEQUENCE [LARGE SCALE GENOMIC DNA]</scope>
    <source>
        <strain evidence="17 18">KS4</strain>
    </source>
</reference>
<dbReference type="GO" id="GO:0006223">
    <property type="term" value="P:uracil salvage"/>
    <property type="evidence" value="ECO:0007669"/>
    <property type="project" value="InterPro"/>
</dbReference>
<dbReference type="InterPro" id="IPR000836">
    <property type="entry name" value="PRTase_dom"/>
</dbReference>